<gene>
    <name evidence="4" type="ORF">FED44_29030</name>
</gene>
<dbReference type="OrthoDB" id="3802848at2"/>
<dbReference type="InterPro" id="IPR025110">
    <property type="entry name" value="AMP-bd_C"/>
</dbReference>
<sequence>MNRLPGRTAFPGDPHPDGGVRHGGELPAWLRCGSVPSGTTDTVFRPWPAPGGATPEHPQPEAAAPETARPGSAGTQGAVPESTLPESTLPESTLPEGAVPEGMVPEGTVPEGTVPEGTVPEGTVFEGAAPEAVLAAAAAILLARHTGEPEVRLGVVTPRPVALTVLVDERERAADLVRRVAEDLRAAPPLPAGVVARVAVAGGRREAAEPGAVVSVPHELVVRWSDGGLCLDHDTGLFDPEVVAALADRLLAVLGEIAEDRPVRDVAALTTAERAAIATWSGGEPQPVEDVCLHTLIERRAAAEPARTALVCGDVTLTYGELNARANRLGRRLRAAGAGPGDLVAVFAGRAAESVVAMLAVLKSGAAYVPIEPSQPADRIRRILADSGVRLAVGRPTGDGAAASPGESLEESPGESPDGSPAEAPLAFPAGFPGVRLLDPDGPGAGTGQDPDRGDDLDVPVRTADLAYVIYTSGSTGVPKGVAVSHRAIVVSTHARGVGGPPPECDLVTMPLCFDGAAGGLYWTLTGGGTAVLPTETEARDPLALRALLRRVPITHIHSVPSHYGLVLEAAGEECLSRLRLVSVGGEPMPPRLVARHLLTCPDAVLLNDYGPTECAVWATAHHCGIADAADGRIPIGGPLPNYRVEVLDAGLRPAPPGVIGEICVSGPALARGYHRRPGLTAARFLPDPRGGGRIYRTGDRGFWSPGGELHIAGRTDSQVKIRGFRVELGEIEAAVAGHPSVTGCFVTLRTPPGGAEQVIAFVAASGAPPTEDELRAVAAATLPAYMRPDRYVVLAELPRNRNGKIDVAALRAGEPVESR</sequence>
<evidence type="ECO:0000259" key="2">
    <source>
        <dbReference type="Pfam" id="PF00501"/>
    </source>
</evidence>
<reference evidence="4" key="1">
    <citation type="submission" date="2019-05" db="EMBL/GenBank/DDBJ databases">
        <title>Isolation, diversity and antifungal activity of Actinobacteria from wheat.</title>
        <authorList>
            <person name="Yu B."/>
        </authorList>
    </citation>
    <scope>NUCLEOTIDE SEQUENCE [LARGE SCALE GENOMIC DNA]</scope>
    <source>
        <strain evidence="4">NEAU-HEGS1-5</strain>
    </source>
</reference>
<dbReference type="InterPro" id="IPR010071">
    <property type="entry name" value="AA_adenyl_dom"/>
</dbReference>
<feature type="domain" description="AMP-binding enzyme C-terminal" evidence="3">
    <location>
        <begin position="731"/>
        <end position="805"/>
    </location>
</feature>
<feature type="region of interest" description="Disordered" evidence="1">
    <location>
        <begin position="37"/>
        <end position="122"/>
    </location>
</feature>
<dbReference type="GO" id="GO:0031177">
    <property type="term" value="F:phosphopantetheine binding"/>
    <property type="evidence" value="ECO:0007669"/>
    <property type="project" value="TreeGrafter"/>
</dbReference>
<evidence type="ECO:0000256" key="1">
    <source>
        <dbReference type="SAM" id="MobiDB-lite"/>
    </source>
</evidence>
<dbReference type="NCBIfam" id="TIGR01733">
    <property type="entry name" value="AA-adenyl-dom"/>
    <property type="match status" value="1"/>
</dbReference>
<dbReference type="PROSITE" id="PS00455">
    <property type="entry name" value="AMP_BINDING"/>
    <property type="match status" value="1"/>
</dbReference>
<feature type="domain" description="AMP-dependent synthetase/ligase" evidence="2">
    <location>
        <begin position="298"/>
        <end position="675"/>
    </location>
</feature>
<comment type="caution">
    <text evidence="4">The sequence shown here is derived from an EMBL/GenBank/DDBJ whole genome shotgun (WGS) entry which is preliminary data.</text>
</comment>
<dbReference type="SUPFAM" id="SSF56801">
    <property type="entry name" value="Acetyl-CoA synthetase-like"/>
    <property type="match status" value="1"/>
</dbReference>
<dbReference type="PANTHER" id="PTHR45527">
    <property type="entry name" value="NONRIBOSOMAL PEPTIDE SYNTHETASE"/>
    <property type="match status" value="1"/>
</dbReference>
<evidence type="ECO:0000259" key="3">
    <source>
        <dbReference type="Pfam" id="PF13193"/>
    </source>
</evidence>
<feature type="region of interest" description="Disordered" evidence="1">
    <location>
        <begin position="394"/>
        <end position="458"/>
    </location>
</feature>
<keyword evidence="5" id="KW-1185">Reference proteome</keyword>
<dbReference type="Pfam" id="PF13193">
    <property type="entry name" value="AMP-binding_C"/>
    <property type="match status" value="1"/>
</dbReference>
<dbReference type="GO" id="GO:0044550">
    <property type="term" value="P:secondary metabolite biosynthetic process"/>
    <property type="evidence" value="ECO:0007669"/>
    <property type="project" value="TreeGrafter"/>
</dbReference>
<proteinExistence type="predicted"/>
<feature type="compositionally biased region" description="Low complexity" evidence="1">
    <location>
        <begin position="53"/>
        <end position="70"/>
    </location>
</feature>
<dbReference type="InterPro" id="IPR020845">
    <property type="entry name" value="AMP-binding_CS"/>
</dbReference>
<dbReference type="GO" id="GO:0043041">
    <property type="term" value="P:amino acid activation for nonribosomal peptide biosynthetic process"/>
    <property type="evidence" value="ECO:0007669"/>
    <property type="project" value="TreeGrafter"/>
</dbReference>
<dbReference type="CDD" id="cd05930">
    <property type="entry name" value="A_NRPS"/>
    <property type="match status" value="1"/>
</dbReference>
<feature type="region of interest" description="Disordered" evidence="1">
    <location>
        <begin position="1"/>
        <end position="25"/>
    </location>
</feature>
<protein>
    <submittedName>
        <fullName evidence="4">Amino acid adenylation domain-containing protein</fullName>
    </submittedName>
</protein>
<dbReference type="Gene3D" id="3.30.300.30">
    <property type="match status" value="1"/>
</dbReference>
<dbReference type="InterPro" id="IPR045851">
    <property type="entry name" value="AMP-bd_C_sf"/>
</dbReference>
<feature type="compositionally biased region" description="Low complexity" evidence="1">
    <location>
        <begin position="414"/>
        <end position="423"/>
    </location>
</feature>
<dbReference type="Pfam" id="PF00501">
    <property type="entry name" value="AMP-binding"/>
    <property type="match status" value="1"/>
</dbReference>
<dbReference type="GO" id="GO:0005737">
    <property type="term" value="C:cytoplasm"/>
    <property type="evidence" value="ECO:0007669"/>
    <property type="project" value="TreeGrafter"/>
</dbReference>
<dbReference type="Gene3D" id="3.40.50.12780">
    <property type="entry name" value="N-terminal domain of ligase-like"/>
    <property type="match status" value="1"/>
</dbReference>
<dbReference type="PANTHER" id="PTHR45527:SF1">
    <property type="entry name" value="FATTY ACID SYNTHASE"/>
    <property type="match status" value="1"/>
</dbReference>
<name>A0A5R8YLG9_9ACTN</name>
<dbReference type="Gene3D" id="3.30.559.30">
    <property type="entry name" value="Nonribosomal peptide synthetase, condensation domain"/>
    <property type="match status" value="1"/>
</dbReference>
<dbReference type="SUPFAM" id="SSF52777">
    <property type="entry name" value="CoA-dependent acyltransferases"/>
    <property type="match status" value="1"/>
</dbReference>
<evidence type="ECO:0000313" key="4">
    <source>
        <dbReference type="EMBL" id="TLP54065.1"/>
    </source>
</evidence>
<dbReference type="Proteomes" id="UP000309033">
    <property type="component" value="Unassembled WGS sequence"/>
</dbReference>
<dbReference type="InterPro" id="IPR000873">
    <property type="entry name" value="AMP-dep_synth/lig_dom"/>
</dbReference>
<dbReference type="AlphaFoldDB" id="A0A5R8YLG9"/>
<feature type="compositionally biased region" description="Basic and acidic residues" evidence="1">
    <location>
        <begin position="14"/>
        <end position="24"/>
    </location>
</feature>
<evidence type="ECO:0000313" key="5">
    <source>
        <dbReference type="Proteomes" id="UP000309033"/>
    </source>
</evidence>
<dbReference type="InterPro" id="IPR042099">
    <property type="entry name" value="ANL_N_sf"/>
</dbReference>
<accession>A0A5R8YLG9</accession>
<dbReference type="EMBL" id="VANP01000014">
    <property type="protein sequence ID" value="TLP54065.1"/>
    <property type="molecule type" value="Genomic_DNA"/>
</dbReference>
<organism evidence="4 5">
    <name type="scientific">Microbispora triticiradicis</name>
    <dbReference type="NCBI Taxonomy" id="2200763"/>
    <lineage>
        <taxon>Bacteria</taxon>
        <taxon>Bacillati</taxon>
        <taxon>Actinomycetota</taxon>
        <taxon>Actinomycetes</taxon>
        <taxon>Streptosporangiales</taxon>
        <taxon>Streptosporangiaceae</taxon>
        <taxon>Microbispora</taxon>
    </lineage>
</organism>